<accession>A0A1T0CK99</accession>
<keyword evidence="2" id="KW-1185">Reference proteome</keyword>
<sequence length="88" mass="10219">MVKKAMTIEKGIVIEVATEHLFLIKSKLRKLKYSKEYIDSNILNGIRDLNIEIIDTINSLSSKTVNEIYETKSEFDNKYGYFQKLLSV</sequence>
<name>A0A1T0CK99_9GAMM</name>
<proteinExistence type="predicted"/>
<protein>
    <submittedName>
        <fullName evidence="1">Uncharacterized protein</fullName>
    </submittedName>
</protein>
<evidence type="ECO:0000313" key="2">
    <source>
        <dbReference type="Proteomes" id="UP000191094"/>
    </source>
</evidence>
<reference evidence="1 2" key="1">
    <citation type="submission" date="2017-02" db="EMBL/GenBank/DDBJ databases">
        <title>Draft genome sequence of Moraxella lincolnii CCUG 9405T type strain.</title>
        <authorList>
            <person name="Salva-Serra F."/>
            <person name="Engstrom-Jakobsson H."/>
            <person name="Thorell K."/>
            <person name="Jaen-Luchoro D."/>
            <person name="Gonzales-Siles L."/>
            <person name="Karlsson R."/>
            <person name="Yazdan S."/>
            <person name="Boulund F."/>
            <person name="Johnning A."/>
            <person name="Engstrand L."/>
            <person name="Kristiansson E."/>
            <person name="Moore E."/>
        </authorList>
    </citation>
    <scope>NUCLEOTIDE SEQUENCE [LARGE SCALE GENOMIC DNA]</scope>
    <source>
        <strain evidence="1 2">CCUG 9405</strain>
    </source>
</reference>
<dbReference type="AlphaFoldDB" id="A0A1T0CK99"/>
<organism evidence="1 2">
    <name type="scientific">Lwoffella lincolnii</name>
    <dbReference type="NCBI Taxonomy" id="90241"/>
    <lineage>
        <taxon>Bacteria</taxon>
        <taxon>Pseudomonadati</taxon>
        <taxon>Pseudomonadota</taxon>
        <taxon>Gammaproteobacteria</taxon>
        <taxon>Moraxellales</taxon>
        <taxon>Moraxellaceae</taxon>
        <taxon>Lwoffella</taxon>
    </lineage>
</organism>
<gene>
    <name evidence="1" type="ORF">B0682_00665</name>
</gene>
<dbReference type="Proteomes" id="UP000191094">
    <property type="component" value="Unassembled WGS sequence"/>
</dbReference>
<comment type="caution">
    <text evidence="1">The sequence shown here is derived from an EMBL/GenBank/DDBJ whole genome shotgun (WGS) entry which is preliminary data.</text>
</comment>
<dbReference type="EMBL" id="MUYT01000001">
    <property type="protein sequence ID" value="OOS22767.1"/>
    <property type="molecule type" value="Genomic_DNA"/>
</dbReference>
<evidence type="ECO:0000313" key="1">
    <source>
        <dbReference type="EMBL" id="OOS22767.1"/>
    </source>
</evidence>
<dbReference type="RefSeq" id="WP_078306179.1">
    <property type="nucleotide sequence ID" value="NZ_CP147511.1"/>
</dbReference>